<feature type="transmembrane region" description="Helical" evidence="7">
    <location>
        <begin position="230"/>
        <end position="248"/>
    </location>
</feature>
<feature type="transmembrane region" description="Helical" evidence="7">
    <location>
        <begin position="303"/>
        <end position="322"/>
    </location>
</feature>
<dbReference type="InterPro" id="IPR050382">
    <property type="entry name" value="MFS_Na/Anion_cotransporter"/>
</dbReference>
<reference evidence="8" key="2">
    <citation type="journal article" date="2023" name="Science">
        <title>Genomic signatures of disease resistance in endangered staghorn corals.</title>
        <authorList>
            <person name="Vollmer S.V."/>
            <person name="Selwyn J.D."/>
            <person name="Despard B.A."/>
            <person name="Roesel C.L."/>
        </authorList>
    </citation>
    <scope>NUCLEOTIDE SEQUENCE</scope>
    <source>
        <strain evidence="8">K2</strain>
    </source>
</reference>
<dbReference type="InterPro" id="IPR011701">
    <property type="entry name" value="MFS"/>
</dbReference>
<dbReference type="GO" id="GO:0006820">
    <property type="term" value="P:monoatomic anion transport"/>
    <property type="evidence" value="ECO:0007669"/>
    <property type="project" value="TreeGrafter"/>
</dbReference>
<evidence type="ECO:0000256" key="6">
    <source>
        <dbReference type="ARBA" id="ARBA00023136"/>
    </source>
</evidence>
<dbReference type="InterPro" id="IPR036259">
    <property type="entry name" value="MFS_trans_sf"/>
</dbReference>
<feature type="transmembrane region" description="Helical" evidence="7">
    <location>
        <begin position="353"/>
        <end position="375"/>
    </location>
</feature>
<name>A0AAD9R516_ACRCE</name>
<keyword evidence="4" id="KW-0769">Symport</keyword>
<evidence type="ECO:0000256" key="4">
    <source>
        <dbReference type="ARBA" id="ARBA00022847"/>
    </source>
</evidence>
<evidence type="ECO:0000256" key="2">
    <source>
        <dbReference type="ARBA" id="ARBA00022448"/>
    </source>
</evidence>
<feature type="transmembrane region" description="Helical" evidence="7">
    <location>
        <begin position="79"/>
        <end position="99"/>
    </location>
</feature>
<protein>
    <submittedName>
        <fullName evidence="8">Vesicular glutamate transporter 2</fullName>
    </submittedName>
</protein>
<comment type="subcellular location">
    <subcellularLocation>
        <location evidence="1">Membrane</location>
        <topology evidence="1">Multi-pass membrane protein</topology>
    </subcellularLocation>
</comment>
<dbReference type="FunFam" id="1.20.1250.20:FF:001045">
    <property type="entry name" value="Solute carrier family 17 (sodium phosphate), member 3"/>
    <property type="match status" value="1"/>
</dbReference>
<dbReference type="Proteomes" id="UP001249851">
    <property type="component" value="Unassembled WGS sequence"/>
</dbReference>
<comment type="caution">
    <text evidence="8">The sequence shown here is derived from an EMBL/GenBank/DDBJ whole genome shotgun (WGS) entry which is preliminary data.</text>
</comment>
<keyword evidence="9" id="KW-1185">Reference proteome</keyword>
<dbReference type="Gene3D" id="1.20.1250.20">
    <property type="entry name" value="MFS general substrate transporter like domains"/>
    <property type="match status" value="2"/>
</dbReference>
<keyword evidence="5 7" id="KW-1133">Transmembrane helix</keyword>
<feature type="transmembrane region" description="Helical" evidence="7">
    <location>
        <begin position="395"/>
        <end position="421"/>
    </location>
</feature>
<evidence type="ECO:0000256" key="1">
    <source>
        <dbReference type="ARBA" id="ARBA00004141"/>
    </source>
</evidence>
<keyword evidence="2" id="KW-0813">Transport</keyword>
<organism evidence="8 9">
    <name type="scientific">Acropora cervicornis</name>
    <name type="common">Staghorn coral</name>
    <dbReference type="NCBI Taxonomy" id="6130"/>
    <lineage>
        <taxon>Eukaryota</taxon>
        <taxon>Metazoa</taxon>
        <taxon>Cnidaria</taxon>
        <taxon>Anthozoa</taxon>
        <taxon>Hexacorallia</taxon>
        <taxon>Scleractinia</taxon>
        <taxon>Astrocoeniina</taxon>
        <taxon>Acroporidae</taxon>
        <taxon>Acropora</taxon>
    </lineage>
</organism>
<dbReference type="AlphaFoldDB" id="A0AAD9R516"/>
<accession>A0AAD9R516</accession>
<reference evidence="8" key="1">
    <citation type="journal article" date="2023" name="G3 (Bethesda)">
        <title>Whole genome assembly and annotation of the endangered Caribbean coral Acropora cervicornis.</title>
        <authorList>
            <person name="Selwyn J.D."/>
            <person name="Vollmer S.V."/>
        </authorList>
    </citation>
    <scope>NUCLEOTIDE SEQUENCE</scope>
    <source>
        <strain evidence="8">K2</strain>
    </source>
</reference>
<evidence type="ECO:0000313" key="8">
    <source>
        <dbReference type="EMBL" id="KAK2572965.1"/>
    </source>
</evidence>
<dbReference type="FunFam" id="1.20.1250.20:FF:000003">
    <property type="entry name" value="Solute carrier family 17 member 3"/>
    <property type="match status" value="1"/>
</dbReference>
<dbReference type="PANTHER" id="PTHR11662">
    <property type="entry name" value="SOLUTE CARRIER FAMILY 17"/>
    <property type="match status" value="1"/>
</dbReference>
<proteinExistence type="predicted"/>
<feature type="transmembrane region" description="Helical" evidence="7">
    <location>
        <begin position="196"/>
        <end position="218"/>
    </location>
</feature>
<keyword evidence="3 7" id="KW-0812">Transmembrane</keyword>
<dbReference type="GO" id="GO:0016020">
    <property type="term" value="C:membrane"/>
    <property type="evidence" value="ECO:0007669"/>
    <property type="project" value="UniProtKB-SubCell"/>
</dbReference>
<dbReference type="Pfam" id="PF07690">
    <property type="entry name" value="MFS_1"/>
    <property type="match status" value="1"/>
</dbReference>
<keyword evidence="6 7" id="KW-0472">Membrane</keyword>
<feature type="transmembrane region" description="Helical" evidence="7">
    <location>
        <begin position="136"/>
        <end position="155"/>
    </location>
</feature>
<dbReference type="SUPFAM" id="SSF103473">
    <property type="entry name" value="MFS general substrate transporter"/>
    <property type="match status" value="1"/>
</dbReference>
<evidence type="ECO:0000256" key="3">
    <source>
        <dbReference type="ARBA" id="ARBA00022692"/>
    </source>
</evidence>
<evidence type="ECO:0000256" key="5">
    <source>
        <dbReference type="ARBA" id="ARBA00022989"/>
    </source>
</evidence>
<dbReference type="EMBL" id="JARQWQ010000003">
    <property type="protein sequence ID" value="KAK2572965.1"/>
    <property type="molecule type" value="Genomic_DNA"/>
</dbReference>
<evidence type="ECO:0000256" key="7">
    <source>
        <dbReference type="SAM" id="Phobius"/>
    </source>
</evidence>
<dbReference type="PANTHER" id="PTHR11662:SF399">
    <property type="entry name" value="FI19708P1-RELATED"/>
    <property type="match status" value="1"/>
</dbReference>
<dbReference type="GO" id="GO:0015293">
    <property type="term" value="F:symporter activity"/>
    <property type="evidence" value="ECO:0007669"/>
    <property type="project" value="UniProtKB-KW"/>
</dbReference>
<gene>
    <name evidence="8" type="ORF">P5673_001984</name>
</gene>
<sequence length="480" mass="53261">MAKSAGDLESGLTRFLNTLYACFRFMSRFLILCQFCECPTNKRKTRKRESEDQFEDGMSTGFDTETGVTRRAFTFPKRYILVIMTFLGFMNMYALRVNLNVAIGAMVNNHTIQAKGYTITRLPSGCLALRLGGTRIFGYAIFLASMLTLLTPVATRYSVYGMIAVRAGEGLMLGAVFPCNHAIWSKWAPPLERTTLVTLAISGCHVGTIITMPLSGLLTKYGFDGGWASVFYCFGAAGILWFAAWQLVVHESPTVHPTISDEEKRYIEESFDQGNEDVPIPWKSILTSVPVWGIMFGNLASDWGLYTILICLPMFLLDILHFDIQTSLSGPFGGITADLLRRKGLSTRSVRRLYFAVGYAKSATIAVTCMCIGVASSGLMHSGYNVNMLDIAPRYACVIMGITNTVGTITGFLSPMMVGFITVNKKVEEWRTVFWVTFVIYFVGTLLFCTLMSADLQPWATGEAKPKQEENEDVGMEEQS</sequence>
<evidence type="ECO:0000313" key="9">
    <source>
        <dbReference type="Proteomes" id="UP001249851"/>
    </source>
</evidence>
<feature type="transmembrane region" description="Helical" evidence="7">
    <location>
        <begin position="433"/>
        <end position="454"/>
    </location>
</feature>